<name>A0A8J9YRZ4_BRALA</name>
<proteinExistence type="predicted"/>
<accession>A0A8J9YRZ4</accession>
<evidence type="ECO:0000313" key="1">
    <source>
        <dbReference type="EMBL" id="CAH1241059.1"/>
    </source>
</evidence>
<reference evidence="1" key="1">
    <citation type="submission" date="2022-01" db="EMBL/GenBank/DDBJ databases">
        <authorList>
            <person name="Braso-Vives M."/>
        </authorList>
    </citation>
    <scope>NUCLEOTIDE SEQUENCE</scope>
</reference>
<keyword evidence="2" id="KW-1185">Reference proteome</keyword>
<sequence length="197" mass="21457">MLSVVQVCGGAQTHELFMTRHRSEAGEIAALGEAIMSDRDSGDEMGASAQQIQGVRCRRCEPPLDGSVETTCTACSECIGHGHTPPSPADRRPRPTNSSHVYHKNHNHLRTFISTSPVLQPPLTGGDVSVYRGVSAQVSRESPPEDLPLWPPCGPPTRTTQVFPVLTSAALNTQNNSLNTILCPYKTFWSHISQMWN</sequence>
<dbReference type="AlphaFoldDB" id="A0A8J9YRZ4"/>
<evidence type="ECO:0000313" key="2">
    <source>
        <dbReference type="Proteomes" id="UP000838412"/>
    </source>
</evidence>
<dbReference type="EMBL" id="OV696697">
    <property type="protein sequence ID" value="CAH1241059.1"/>
    <property type="molecule type" value="Genomic_DNA"/>
</dbReference>
<dbReference type="Proteomes" id="UP000838412">
    <property type="component" value="Chromosome 12"/>
</dbReference>
<gene>
    <name evidence="1" type="primary">Hypp6300</name>
    <name evidence="1" type="ORF">BLAG_LOCUS4850</name>
</gene>
<organism evidence="1 2">
    <name type="scientific">Branchiostoma lanceolatum</name>
    <name type="common">Common lancelet</name>
    <name type="synonym">Amphioxus lanceolatum</name>
    <dbReference type="NCBI Taxonomy" id="7740"/>
    <lineage>
        <taxon>Eukaryota</taxon>
        <taxon>Metazoa</taxon>
        <taxon>Chordata</taxon>
        <taxon>Cephalochordata</taxon>
        <taxon>Leptocardii</taxon>
        <taxon>Amphioxiformes</taxon>
        <taxon>Branchiostomatidae</taxon>
        <taxon>Branchiostoma</taxon>
    </lineage>
</organism>
<protein>
    <submittedName>
        <fullName evidence="1">Hypp6300 protein</fullName>
    </submittedName>
</protein>